<reference evidence="1 2" key="2">
    <citation type="submission" date="2007-04" db="EMBL/GenBank/DDBJ databases">
        <title>Draft genome sequence of Ruminococcus torques (ATCC 27756).</title>
        <authorList>
            <person name="Sudarsanam P."/>
            <person name="Ley R."/>
            <person name="Guruge J."/>
            <person name="Turnbaugh P.J."/>
            <person name="Mahowald M."/>
            <person name="Liep D."/>
            <person name="Gordon J."/>
        </authorList>
    </citation>
    <scope>NUCLEOTIDE SEQUENCE [LARGE SCALE GENOMIC DNA]</scope>
    <source>
        <strain evidence="1 2">ATCC 27756</strain>
    </source>
</reference>
<dbReference type="HOGENOM" id="CLU_3358271_0_0_9"/>
<dbReference type="EMBL" id="AAVP02000014">
    <property type="protein sequence ID" value="EDK23470.1"/>
    <property type="molecule type" value="Genomic_DNA"/>
</dbReference>
<reference evidence="1 2" key="1">
    <citation type="submission" date="2007-03" db="EMBL/GenBank/DDBJ databases">
        <authorList>
            <person name="Fulton L."/>
            <person name="Clifton S."/>
            <person name="Fulton B."/>
            <person name="Xu J."/>
            <person name="Minx P."/>
            <person name="Pepin K.H."/>
            <person name="Johnson M."/>
            <person name="Thiruvilangam P."/>
            <person name="Bhonagiri V."/>
            <person name="Nash W.E."/>
            <person name="Mardis E.R."/>
            <person name="Wilson R.K."/>
        </authorList>
    </citation>
    <scope>NUCLEOTIDE SEQUENCE [LARGE SCALE GENOMIC DNA]</scope>
    <source>
        <strain evidence="1 2">ATCC 27756</strain>
    </source>
</reference>
<organism evidence="1 2">
    <name type="scientific">[Ruminococcus] torques ATCC 27756</name>
    <dbReference type="NCBI Taxonomy" id="411460"/>
    <lineage>
        <taxon>Bacteria</taxon>
        <taxon>Bacillati</taxon>
        <taxon>Bacillota</taxon>
        <taxon>Clostridia</taxon>
        <taxon>Lachnospirales</taxon>
        <taxon>Lachnospiraceae</taxon>
        <taxon>Mediterraneibacter</taxon>
    </lineage>
</organism>
<dbReference type="Proteomes" id="UP000003577">
    <property type="component" value="Unassembled WGS sequence"/>
</dbReference>
<proteinExistence type="predicted"/>
<dbReference type="PaxDb" id="411460-RUMTOR_02314"/>
<comment type="caution">
    <text evidence="1">The sequence shown here is derived from an EMBL/GenBank/DDBJ whole genome shotgun (WGS) entry which is preliminary data.</text>
</comment>
<evidence type="ECO:0000313" key="1">
    <source>
        <dbReference type="EMBL" id="EDK23470.1"/>
    </source>
</evidence>
<name>A5KPX8_9FIRM</name>
<evidence type="ECO:0000313" key="2">
    <source>
        <dbReference type="Proteomes" id="UP000003577"/>
    </source>
</evidence>
<protein>
    <submittedName>
        <fullName evidence="1">Uncharacterized protein</fullName>
    </submittedName>
</protein>
<accession>A5KPX8</accession>
<sequence length="36" mass="4734">MMDNRKKNFCLYDRVLLFFYLEDVILWRNDRREKYE</sequence>
<gene>
    <name evidence="1" type="ORF">RUMTOR_02314</name>
</gene>
<dbReference type="AlphaFoldDB" id="A5KPX8"/>